<protein>
    <recommendedName>
        <fullName evidence="10">DUF4772 domain-containing protein</fullName>
    </recommendedName>
</protein>
<sequence length="616" mass="66786">MSTGKRLAKRSIVGTKVVVLREDGLYYPGIIQAVKTAEMDPSRGQLFSHTKYAVRSTMETAGHPGRQQLLEYSEVDLIGPGFQSTAGLTLQSGQKVYITFTGREVAGHVTKHRPDVDEVHITLQVSNSNSVDIVKRMEEVRLMESRKSLRLMDQHDVDFARLAEGVVVGLTAASVNGQQHPDNNITAAQFNNQHHQISVGNPPRKRCSSASTSGIDVPGAFFGSRKRRSSPSSANGAADVIMDEDEDSDVMDECAAAMVLMRLSCSPHSPRWEDVAAWQSNHSSSTSSSSGAFSWRGSVSSSSDSPPHASSSSTGTAGRVLPVGTGRKLKFRSATPSPPLMSGSAPANFSGSLHKFHPGANRTPVVAKNAQDDGIVSDESISECDEGPSPSQARTIYQCTWPGCSTTTDNCVAIESHVRSSHLGPRQIDEEISDHEEEFYYTEVEEEGDEEIADQQSTTLPPMAEVVESSVAQTQSFQQPNATGWMASSPPTLSHMDMARPPHEDPEYQRALMKARPIAIPARVRSISWSSGYGYGSNLLKQAKVVVSPNNKTSPSPAPPTVAPPSTGASVFTVKSSPVRRPRGEAKKCRKVYGMEHREQWCTQCKWKKACTRFGE</sequence>
<organism evidence="11 12">
    <name type="scientific">Daphnia galeata</name>
    <dbReference type="NCBI Taxonomy" id="27404"/>
    <lineage>
        <taxon>Eukaryota</taxon>
        <taxon>Metazoa</taxon>
        <taxon>Ecdysozoa</taxon>
        <taxon>Arthropoda</taxon>
        <taxon>Crustacea</taxon>
        <taxon>Branchiopoda</taxon>
        <taxon>Diplostraca</taxon>
        <taxon>Cladocera</taxon>
        <taxon>Anomopoda</taxon>
        <taxon>Daphniidae</taxon>
        <taxon>Daphnia</taxon>
    </lineage>
</organism>
<comment type="subcellular location">
    <subcellularLocation>
        <location evidence="1">Nucleus</location>
    </subcellularLocation>
</comment>
<evidence type="ECO:0000256" key="9">
    <source>
        <dbReference type="SAM" id="MobiDB-lite"/>
    </source>
</evidence>
<evidence type="ECO:0000259" key="10">
    <source>
        <dbReference type="Pfam" id="PF15997"/>
    </source>
</evidence>
<dbReference type="OrthoDB" id="5950721at2759"/>
<dbReference type="GO" id="GO:0008270">
    <property type="term" value="F:zinc ion binding"/>
    <property type="evidence" value="ECO:0007669"/>
    <property type="project" value="UniProtKB-KW"/>
</dbReference>
<keyword evidence="12" id="KW-1185">Reference proteome</keyword>
<dbReference type="InterPro" id="IPR031940">
    <property type="entry name" value="DUF4772"/>
</dbReference>
<accession>A0A8J2RZ46</accession>
<feature type="domain" description="DUF4772" evidence="10">
    <location>
        <begin position="5"/>
        <end position="123"/>
    </location>
</feature>
<dbReference type="PANTHER" id="PTHR13006:SF9">
    <property type="entry name" value="GLUCOSE TRANSPORTER 4 ENHANCER FACTOR, ISOFORM G"/>
    <property type="match status" value="1"/>
</dbReference>
<feature type="region of interest" description="Disordered" evidence="9">
    <location>
        <begin position="548"/>
        <end position="579"/>
    </location>
</feature>
<dbReference type="EMBL" id="CAKKLH010000284">
    <property type="protein sequence ID" value="CAH0108470.1"/>
    <property type="molecule type" value="Genomic_DNA"/>
</dbReference>
<keyword evidence="5" id="KW-0805">Transcription regulation</keyword>
<evidence type="ECO:0000256" key="8">
    <source>
        <dbReference type="ARBA" id="ARBA00023242"/>
    </source>
</evidence>
<evidence type="ECO:0000256" key="3">
    <source>
        <dbReference type="ARBA" id="ARBA00022771"/>
    </source>
</evidence>
<dbReference type="PANTHER" id="PTHR13006">
    <property type="entry name" value="PAPILLOMAVIRUS REGULATORY FACTOR PRF-1"/>
    <property type="match status" value="1"/>
</dbReference>
<dbReference type="GO" id="GO:0005634">
    <property type="term" value="C:nucleus"/>
    <property type="evidence" value="ECO:0007669"/>
    <property type="project" value="UniProtKB-SubCell"/>
</dbReference>
<dbReference type="GO" id="GO:0003700">
    <property type="term" value="F:DNA-binding transcription factor activity"/>
    <property type="evidence" value="ECO:0007669"/>
    <property type="project" value="TreeGrafter"/>
</dbReference>
<keyword evidence="7" id="KW-0804">Transcription</keyword>
<dbReference type="InterPro" id="IPR052253">
    <property type="entry name" value="CR1/CR2-DNA-binding_regulator"/>
</dbReference>
<comment type="caution">
    <text evidence="11">The sequence shown here is derived from an EMBL/GenBank/DDBJ whole genome shotgun (WGS) entry which is preliminary data.</text>
</comment>
<reference evidence="11" key="1">
    <citation type="submission" date="2021-11" db="EMBL/GenBank/DDBJ databases">
        <authorList>
            <person name="Schell T."/>
        </authorList>
    </citation>
    <scope>NUCLEOTIDE SEQUENCE</scope>
    <source>
        <strain evidence="11">M5</strain>
    </source>
</reference>
<dbReference type="Proteomes" id="UP000789390">
    <property type="component" value="Unassembled WGS sequence"/>
</dbReference>
<evidence type="ECO:0000313" key="12">
    <source>
        <dbReference type="Proteomes" id="UP000789390"/>
    </source>
</evidence>
<keyword evidence="2" id="KW-0479">Metal-binding</keyword>
<evidence type="ECO:0000256" key="4">
    <source>
        <dbReference type="ARBA" id="ARBA00022833"/>
    </source>
</evidence>
<evidence type="ECO:0000256" key="6">
    <source>
        <dbReference type="ARBA" id="ARBA00023125"/>
    </source>
</evidence>
<keyword evidence="8" id="KW-0539">Nucleus</keyword>
<feature type="region of interest" description="Disordered" evidence="9">
    <location>
        <begin position="281"/>
        <end position="322"/>
    </location>
</feature>
<proteinExistence type="predicted"/>
<evidence type="ECO:0000256" key="2">
    <source>
        <dbReference type="ARBA" id="ARBA00022723"/>
    </source>
</evidence>
<name>A0A8J2RZ46_9CRUS</name>
<dbReference type="AlphaFoldDB" id="A0A8J2RZ46"/>
<feature type="region of interest" description="Disordered" evidence="9">
    <location>
        <begin position="219"/>
        <end position="241"/>
    </location>
</feature>
<keyword evidence="6" id="KW-0238">DNA-binding</keyword>
<evidence type="ECO:0000256" key="5">
    <source>
        <dbReference type="ARBA" id="ARBA00023015"/>
    </source>
</evidence>
<keyword evidence="3" id="KW-0863">Zinc-finger</keyword>
<keyword evidence="4" id="KW-0862">Zinc</keyword>
<dbReference type="Pfam" id="PF15997">
    <property type="entry name" value="DUF4772"/>
    <property type="match status" value="1"/>
</dbReference>
<gene>
    <name evidence="11" type="ORF">DGAL_LOCUS11859</name>
</gene>
<evidence type="ECO:0000256" key="7">
    <source>
        <dbReference type="ARBA" id="ARBA00023163"/>
    </source>
</evidence>
<dbReference type="GO" id="GO:0006357">
    <property type="term" value="P:regulation of transcription by RNA polymerase II"/>
    <property type="evidence" value="ECO:0007669"/>
    <property type="project" value="TreeGrafter"/>
</dbReference>
<feature type="compositionally biased region" description="Low complexity" evidence="9">
    <location>
        <begin position="281"/>
        <end position="313"/>
    </location>
</feature>
<evidence type="ECO:0000256" key="1">
    <source>
        <dbReference type="ARBA" id="ARBA00004123"/>
    </source>
</evidence>
<dbReference type="SMART" id="SM01366">
    <property type="entry name" value="c-clamp"/>
    <property type="match status" value="1"/>
</dbReference>
<dbReference type="GO" id="GO:0000978">
    <property type="term" value="F:RNA polymerase II cis-regulatory region sequence-specific DNA binding"/>
    <property type="evidence" value="ECO:0007669"/>
    <property type="project" value="TreeGrafter"/>
</dbReference>
<evidence type="ECO:0000313" key="11">
    <source>
        <dbReference type="EMBL" id="CAH0108470.1"/>
    </source>
</evidence>